<comment type="caution">
    <text evidence="2">The sequence shown here is derived from an EMBL/GenBank/DDBJ whole genome shotgun (WGS) entry which is preliminary data.</text>
</comment>
<dbReference type="Proteomes" id="UP001558613">
    <property type="component" value="Unassembled WGS sequence"/>
</dbReference>
<feature type="region of interest" description="Disordered" evidence="1">
    <location>
        <begin position="92"/>
        <end position="116"/>
    </location>
</feature>
<dbReference type="EMBL" id="JAYMGO010000019">
    <property type="protein sequence ID" value="KAL1256047.1"/>
    <property type="molecule type" value="Genomic_DNA"/>
</dbReference>
<name>A0ABR3LWN6_9TELE</name>
<reference evidence="2 3" key="1">
    <citation type="submission" date="2023-09" db="EMBL/GenBank/DDBJ databases">
        <authorList>
            <person name="Wang M."/>
        </authorList>
    </citation>
    <scope>NUCLEOTIDE SEQUENCE [LARGE SCALE GENOMIC DNA]</scope>
    <source>
        <strain evidence="2">GT-2023</strain>
        <tissue evidence="2">Liver</tissue>
    </source>
</reference>
<gene>
    <name evidence="2" type="ORF">QQF64_014108</name>
</gene>
<protein>
    <submittedName>
        <fullName evidence="2">Uncharacterized protein</fullName>
    </submittedName>
</protein>
<keyword evidence="3" id="KW-1185">Reference proteome</keyword>
<accession>A0ABR3LWN6</accession>
<evidence type="ECO:0000313" key="3">
    <source>
        <dbReference type="Proteomes" id="UP001558613"/>
    </source>
</evidence>
<evidence type="ECO:0000256" key="1">
    <source>
        <dbReference type="SAM" id="MobiDB-lite"/>
    </source>
</evidence>
<organism evidence="2 3">
    <name type="scientific">Cirrhinus molitorella</name>
    <name type="common">mud carp</name>
    <dbReference type="NCBI Taxonomy" id="172907"/>
    <lineage>
        <taxon>Eukaryota</taxon>
        <taxon>Metazoa</taxon>
        <taxon>Chordata</taxon>
        <taxon>Craniata</taxon>
        <taxon>Vertebrata</taxon>
        <taxon>Euteleostomi</taxon>
        <taxon>Actinopterygii</taxon>
        <taxon>Neopterygii</taxon>
        <taxon>Teleostei</taxon>
        <taxon>Ostariophysi</taxon>
        <taxon>Cypriniformes</taxon>
        <taxon>Cyprinidae</taxon>
        <taxon>Labeoninae</taxon>
        <taxon>Labeonini</taxon>
        <taxon>Cirrhinus</taxon>
    </lineage>
</organism>
<sequence length="116" mass="12702">MTPPWRPQPTLSPSIKYPLHNKLNSSLVKGVICQISSVREPLIPDHIEMFERSSAAVLLHGKSQAGSDVLADSASASGIDFLRHRAPAVTAVKATEQVRRNPTPPLRSDLLKDDRD</sequence>
<proteinExistence type="predicted"/>
<evidence type="ECO:0000313" key="2">
    <source>
        <dbReference type="EMBL" id="KAL1256047.1"/>
    </source>
</evidence>